<name>A0A330H295_9HYPH</name>
<dbReference type="InterPro" id="IPR022742">
    <property type="entry name" value="Hydrolase_4"/>
</dbReference>
<dbReference type="AlphaFoldDB" id="A0A330H295"/>
<dbReference type="SUPFAM" id="SSF53474">
    <property type="entry name" value="alpha/beta-Hydrolases"/>
    <property type="match status" value="1"/>
</dbReference>
<dbReference type="OrthoDB" id="9806902at2"/>
<evidence type="ECO:0000313" key="2">
    <source>
        <dbReference type="EMBL" id="RAZ76868.1"/>
    </source>
</evidence>
<dbReference type="RefSeq" id="WP_112127166.1">
    <property type="nucleotide sequence ID" value="NZ_QMBQ01000003.1"/>
</dbReference>
<reference evidence="2 3" key="2">
    <citation type="submission" date="2018-07" db="EMBL/GenBank/DDBJ databases">
        <title>Diversity of Mesorhizobium strains in Brazil.</title>
        <authorList>
            <person name="Helene L.C.F."/>
            <person name="Dall'Agnol R."/>
            <person name="Delamuta J.R.M."/>
            <person name="Hungria M."/>
        </authorList>
    </citation>
    <scope>NUCLEOTIDE SEQUENCE [LARGE SCALE GENOMIC DNA]</scope>
    <source>
        <strain evidence="2 3">CNPSo 3140</strain>
    </source>
</reference>
<reference evidence="3" key="1">
    <citation type="submission" date="2018-06" db="EMBL/GenBank/DDBJ databases">
        <authorList>
            <person name="Helene L.C."/>
            <person name="Dall'Agnol R."/>
            <person name="Delamuta J.R."/>
            <person name="Hungria M."/>
        </authorList>
    </citation>
    <scope>NUCLEOTIDE SEQUENCE [LARGE SCALE GENOMIC DNA]</scope>
    <source>
        <strain evidence="3">CNPSo 3140</strain>
    </source>
</reference>
<dbReference type="InterPro" id="IPR029058">
    <property type="entry name" value="AB_hydrolase_fold"/>
</dbReference>
<gene>
    <name evidence="2" type="ORF">DPM35_10040</name>
</gene>
<dbReference type="Pfam" id="PF12146">
    <property type="entry name" value="Hydrolase_4"/>
    <property type="match status" value="1"/>
</dbReference>
<dbReference type="GO" id="GO:0016787">
    <property type="term" value="F:hydrolase activity"/>
    <property type="evidence" value="ECO:0007669"/>
    <property type="project" value="UniProtKB-KW"/>
</dbReference>
<keyword evidence="2" id="KW-0378">Hydrolase</keyword>
<feature type="domain" description="Serine aminopeptidase S33" evidence="1">
    <location>
        <begin position="27"/>
        <end position="291"/>
    </location>
</feature>
<sequence length="310" mass="34028">MPFDKQTRLASPTGAELNLYVKHAQAKPRAVVQINHGLAEHAARYARFADYLAPRGFQVYAHDHRGHGATKAPDAPLGKFADSGGIAKVIADVDAVHDLIAAEHPGLPVIVFGHSLGASIALNFVLRHSQRVHAAAIWNGNFSQGLLGQLAQLILGWERMRLGSDVPSRLLPKLTFQAWGKAVPNHRTLFDWLSRDPVEVDKYVADPLCGWDASISMWRDVVTMAQHAGKDSSFATVRRDLPVNLIGGEKDPASDYGKAVHHLAKRMRAMGFSNLVSKVYPDTRHESLNEINRDAVMNDFAAWADSVLKS</sequence>
<evidence type="ECO:0000313" key="3">
    <source>
        <dbReference type="Proteomes" id="UP000251956"/>
    </source>
</evidence>
<organism evidence="2 3">
    <name type="scientific">Mesorhizobium atlanticum</name>
    <dbReference type="NCBI Taxonomy" id="2233532"/>
    <lineage>
        <taxon>Bacteria</taxon>
        <taxon>Pseudomonadati</taxon>
        <taxon>Pseudomonadota</taxon>
        <taxon>Alphaproteobacteria</taxon>
        <taxon>Hyphomicrobiales</taxon>
        <taxon>Phyllobacteriaceae</taxon>
        <taxon>Mesorhizobium</taxon>
    </lineage>
</organism>
<dbReference type="Gene3D" id="3.40.50.1820">
    <property type="entry name" value="alpha/beta hydrolase"/>
    <property type="match status" value="1"/>
</dbReference>
<evidence type="ECO:0000259" key="1">
    <source>
        <dbReference type="Pfam" id="PF12146"/>
    </source>
</evidence>
<accession>A0A330H295</accession>
<comment type="caution">
    <text evidence="2">The sequence shown here is derived from an EMBL/GenBank/DDBJ whole genome shotgun (WGS) entry which is preliminary data.</text>
</comment>
<dbReference type="Proteomes" id="UP000251956">
    <property type="component" value="Unassembled WGS sequence"/>
</dbReference>
<dbReference type="InterPro" id="IPR051044">
    <property type="entry name" value="MAG_DAG_Lipase"/>
</dbReference>
<dbReference type="EMBL" id="QMBQ01000003">
    <property type="protein sequence ID" value="RAZ76868.1"/>
    <property type="molecule type" value="Genomic_DNA"/>
</dbReference>
<dbReference type="PANTHER" id="PTHR11614">
    <property type="entry name" value="PHOSPHOLIPASE-RELATED"/>
    <property type="match status" value="1"/>
</dbReference>
<keyword evidence="3" id="KW-1185">Reference proteome</keyword>
<protein>
    <submittedName>
        <fullName evidence="2">Alpha/beta hydrolase</fullName>
    </submittedName>
</protein>
<proteinExistence type="predicted"/>